<dbReference type="AlphaFoldDB" id="A0A348WAP9"/>
<dbReference type="RefSeq" id="WP_339855538.1">
    <property type="nucleotide sequence ID" value="NZ_CAXAXR010000022.1"/>
</dbReference>
<sequence length="276" mass="28568">MTLGYGLGSISNGGGDIDSLTLDGSGAIQFQNGWVMGLDATLAKMNPEGPGDFDTTDLGVNFAYQMASGATIGAYGDFMNFDTTGPVLGNTDTEVVSYGLNGGYVNDTFGAEFHLGISEVDGGGDWTDYGVTLRFRPTDATRIGGHWMMSEGDVAGGGSFEITSIGIGADHNLGRGFSAFGGVNFVDADQINTDVTTYGVGIGYDLSAVTSAPINLSLELARSDLDAGAGSVEEDTVRFGVTFALGNAKRAPENSVARSVMTPRHNALSTLIDTAY</sequence>
<dbReference type="SUPFAM" id="SSF56935">
    <property type="entry name" value="Porins"/>
    <property type="match status" value="1"/>
</dbReference>
<evidence type="ECO:0000313" key="2">
    <source>
        <dbReference type="Proteomes" id="UP000264719"/>
    </source>
</evidence>
<dbReference type="Gene3D" id="2.40.160.10">
    <property type="entry name" value="Porin"/>
    <property type="match status" value="1"/>
</dbReference>
<reference evidence="1 2" key="1">
    <citation type="journal article" date="2018" name="Nat. Biotechnol.">
        <title>A standardized bacterial taxonomy based on genome phylogeny substantially revises the tree of life.</title>
        <authorList>
            <person name="Parks D.H."/>
            <person name="Chuvochina M."/>
            <person name="Waite D.W."/>
            <person name="Rinke C."/>
            <person name="Skarshewski A."/>
            <person name="Chaumeil P.A."/>
            <person name="Hugenholtz P."/>
        </authorList>
    </citation>
    <scope>NUCLEOTIDE SEQUENCE [LARGE SCALE GENOMIC DNA]</scope>
    <source>
        <strain evidence="1">UBA9169</strain>
    </source>
</reference>
<accession>A0A348WAP9</accession>
<protein>
    <recommendedName>
        <fullName evidence="3">Porin domain-containing protein</fullName>
    </recommendedName>
</protein>
<proteinExistence type="predicted"/>
<dbReference type="InterPro" id="IPR023614">
    <property type="entry name" value="Porin_dom_sf"/>
</dbReference>
<name>A0A348WAP9_9RHOB</name>
<evidence type="ECO:0008006" key="3">
    <source>
        <dbReference type="Google" id="ProtNLM"/>
    </source>
</evidence>
<dbReference type="Proteomes" id="UP000264719">
    <property type="component" value="Unassembled WGS sequence"/>
</dbReference>
<dbReference type="EMBL" id="DMVW01000071">
    <property type="protein sequence ID" value="HAR51611.1"/>
    <property type="molecule type" value="Genomic_DNA"/>
</dbReference>
<comment type="caution">
    <text evidence="1">The sequence shown here is derived from an EMBL/GenBank/DDBJ whole genome shotgun (WGS) entry which is preliminary data.</text>
</comment>
<evidence type="ECO:0000313" key="1">
    <source>
        <dbReference type="EMBL" id="HAR51611.1"/>
    </source>
</evidence>
<gene>
    <name evidence="1" type="ORF">DCS45_06980</name>
</gene>
<organism evidence="1 2">
    <name type="scientific">Roseovarius nubinhibens</name>
    <dbReference type="NCBI Taxonomy" id="314263"/>
    <lineage>
        <taxon>Bacteria</taxon>
        <taxon>Pseudomonadati</taxon>
        <taxon>Pseudomonadota</taxon>
        <taxon>Alphaproteobacteria</taxon>
        <taxon>Rhodobacterales</taxon>
        <taxon>Roseobacteraceae</taxon>
        <taxon>Roseovarius</taxon>
    </lineage>
</organism>